<sequence>MSVAVAIVVWLLVVNIDDPIQTRLISDVKVQVLNEAYVESGGQMCLIEEGQDSITVQVTGNRKTLENLTAADIVATADMKQMIDLDTNPVMVPIAVSCSGISQGNIQAIPRNMEVTIEEMMTQEFIVTVDTSEVQTGAEFDIGEATASPEKIEITGPQSLIKKIDRVVARVSLSGVTEDVNTRVSLVIYDRNQEQLTSTQMQYLKYDISEPTVDVAIKLWEVRDNVSISASYVGEPATGYKVDSLTFTPSEVRVAGTEEALEELAANGNKIEIPAESIDVTGKSEDFETRVDISQLLPEGLKLATGTSEFVIVRANVLPVGSKEYSIPTKNISIENVEEGLQAVCETEKVDIRVGESTASLDNLDESDIQLSVDLSGKTEGSYEVPVEVTLPTGYVTVSDAVVTIKLTELADTTDESE</sequence>
<dbReference type="Gene3D" id="2.170.120.40">
    <property type="entry name" value="YbbR-like domain"/>
    <property type="match status" value="2"/>
</dbReference>
<organism evidence="1 2">
    <name type="scientific">Candidatus Blautia gallistercoris</name>
    <dbReference type="NCBI Taxonomy" id="2838490"/>
    <lineage>
        <taxon>Bacteria</taxon>
        <taxon>Bacillati</taxon>
        <taxon>Bacillota</taxon>
        <taxon>Clostridia</taxon>
        <taxon>Lachnospirales</taxon>
        <taxon>Lachnospiraceae</taxon>
        <taxon>Blautia</taxon>
    </lineage>
</organism>
<dbReference type="PANTHER" id="PTHR37804">
    <property type="entry name" value="CDAA REGULATORY PROTEIN CDAR"/>
    <property type="match status" value="1"/>
</dbReference>
<dbReference type="Gene3D" id="2.170.120.30">
    <property type="match status" value="2"/>
</dbReference>
<accession>A0A9D1WHJ5</accession>
<dbReference type="InterPro" id="IPR012505">
    <property type="entry name" value="YbbR"/>
</dbReference>
<dbReference type="Proteomes" id="UP000886817">
    <property type="component" value="Unassembled WGS sequence"/>
</dbReference>
<evidence type="ECO:0000313" key="1">
    <source>
        <dbReference type="EMBL" id="HIX59089.1"/>
    </source>
</evidence>
<dbReference type="EMBL" id="DXEX01000117">
    <property type="protein sequence ID" value="HIX59089.1"/>
    <property type="molecule type" value="Genomic_DNA"/>
</dbReference>
<comment type="caution">
    <text evidence="1">The sequence shown here is derived from an EMBL/GenBank/DDBJ whole genome shotgun (WGS) entry which is preliminary data.</text>
</comment>
<proteinExistence type="predicted"/>
<dbReference type="PANTHER" id="PTHR37804:SF1">
    <property type="entry name" value="CDAA REGULATORY PROTEIN CDAR"/>
    <property type="match status" value="1"/>
</dbReference>
<reference evidence="1" key="2">
    <citation type="submission" date="2021-04" db="EMBL/GenBank/DDBJ databases">
        <authorList>
            <person name="Gilroy R."/>
        </authorList>
    </citation>
    <scope>NUCLEOTIDE SEQUENCE</scope>
    <source>
        <strain evidence="1">ChiSjej1B19-8411</strain>
    </source>
</reference>
<evidence type="ECO:0000313" key="2">
    <source>
        <dbReference type="Proteomes" id="UP000886817"/>
    </source>
</evidence>
<name>A0A9D1WHJ5_9FIRM</name>
<dbReference type="AlphaFoldDB" id="A0A9D1WHJ5"/>
<gene>
    <name evidence="1" type="ORF">IAA45_05160</name>
</gene>
<evidence type="ECO:0008006" key="3">
    <source>
        <dbReference type="Google" id="ProtNLM"/>
    </source>
</evidence>
<protein>
    <recommendedName>
        <fullName evidence="3">YbbR-like protein</fullName>
    </recommendedName>
</protein>
<dbReference type="Pfam" id="PF07949">
    <property type="entry name" value="YbbR"/>
    <property type="match status" value="3"/>
</dbReference>
<dbReference type="InterPro" id="IPR053154">
    <property type="entry name" value="c-di-AMP_regulator"/>
</dbReference>
<reference evidence="1" key="1">
    <citation type="journal article" date="2021" name="PeerJ">
        <title>Extensive microbial diversity within the chicken gut microbiome revealed by metagenomics and culture.</title>
        <authorList>
            <person name="Gilroy R."/>
            <person name="Ravi A."/>
            <person name="Getino M."/>
            <person name="Pursley I."/>
            <person name="Horton D.L."/>
            <person name="Alikhan N.F."/>
            <person name="Baker D."/>
            <person name="Gharbi K."/>
            <person name="Hall N."/>
            <person name="Watson M."/>
            <person name="Adriaenssens E.M."/>
            <person name="Foster-Nyarko E."/>
            <person name="Jarju S."/>
            <person name="Secka A."/>
            <person name="Antonio M."/>
            <person name="Oren A."/>
            <person name="Chaudhuri R.R."/>
            <person name="La Ragione R."/>
            <person name="Hildebrand F."/>
            <person name="Pallen M.J."/>
        </authorList>
    </citation>
    <scope>NUCLEOTIDE SEQUENCE</scope>
    <source>
        <strain evidence="1">ChiSjej1B19-8411</strain>
    </source>
</reference>